<feature type="compositionally biased region" description="Basic and acidic residues" evidence="1">
    <location>
        <begin position="64"/>
        <end position="76"/>
    </location>
</feature>
<name>A0ABY5TRS4_9GAMM</name>
<reference evidence="3" key="1">
    <citation type="submission" date="2022-08" db="EMBL/GenBank/DDBJ databases">
        <title>Catabolic pathway analysis in culturable SAR92 clade bacteria reveals their overlooked roles in DMSP degradation in coastal seas.</title>
        <authorList>
            <person name="He X."/>
            <person name="Zhang X."/>
            <person name="Zhang Y."/>
        </authorList>
    </citation>
    <scope>NUCLEOTIDE SEQUENCE</scope>
    <source>
        <strain evidence="3">H455</strain>
    </source>
</reference>
<feature type="compositionally biased region" description="Polar residues" evidence="1">
    <location>
        <begin position="38"/>
        <end position="49"/>
    </location>
</feature>
<protein>
    <submittedName>
        <fullName evidence="3">Uncharacterized protein</fullName>
    </submittedName>
</protein>
<keyword evidence="4" id="KW-1185">Reference proteome</keyword>
<dbReference type="EMBL" id="CP103416">
    <property type="protein sequence ID" value="UVW36004.1"/>
    <property type="molecule type" value="Genomic_DNA"/>
</dbReference>
<proteinExistence type="predicted"/>
<feature type="chain" id="PRO_5047312298" evidence="2">
    <location>
        <begin position="26"/>
        <end position="90"/>
    </location>
</feature>
<feature type="region of interest" description="Disordered" evidence="1">
    <location>
        <begin position="38"/>
        <end position="90"/>
    </location>
</feature>
<gene>
    <name evidence="3" type="ORF">NYF23_05185</name>
</gene>
<organism evidence="3 4">
    <name type="scientific">SAR92 clade bacterium H455</name>
    <dbReference type="NCBI Taxonomy" id="2974818"/>
    <lineage>
        <taxon>Bacteria</taxon>
        <taxon>Pseudomonadati</taxon>
        <taxon>Pseudomonadota</taxon>
        <taxon>Gammaproteobacteria</taxon>
        <taxon>Cellvibrionales</taxon>
        <taxon>Porticoccaceae</taxon>
        <taxon>SAR92 clade</taxon>
    </lineage>
</organism>
<evidence type="ECO:0000313" key="3">
    <source>
        <dbReference type="EMBL" id="UVW36004.1"/>
    </source>
</evidence>
<feature type="signal peptide" evidence="2">
    <location>
        <begin position="1"/>
        <end position="25"/>
    </location>
</feature>
<accession>A0ABY5TRS4</accession>
<evidence type="ECO:0000256" key="2">
    <source>
        <dbReference type="SAM" id="SignalP"/>
    </source>
</evidence>
<evidence type="ECO:0000313" key="4">
    <source>
        <dbReference type="Proteomes" id="UP001059934"/>
    </source>
</evidence>
<sequence>MTKIIKFLCATGVLATMLGSSVLWSQNTLEITASQAEDAVAQNTSQSTVAPDKAAQARESATASERKPPGDFKPSEEISEDFPVPLPSDI</sequence>
<dbReference type="Proteomes" id="UP001059934">
    <property type="component" value="Chromosome"/>
</dbReference>
<evidence type="ECO:0000256" key="1">
    <source>
        <dbReference type="SAM" id="MobiDB-lite"/>
    </source>
</evidence>
<keyword evidence="2" id="KW-0732">Signal</keyword>